<dbReference type="AlphaFoldDB" id="A0A7J9PH53"/>
<dbReference type="InterPro" id="IPR011004">
    <property type="entry name" value="Trimer_LpxA-like_sf"/>
</dbReference>
<dbReference type="Gene3D" id="2.160.10.10">
    <property type="entry name" value="Hexapeptide repeat proteins"/>
    <property type="match status" value="1"/>
</dbReference>
<dbReference type="RefSeq" id="WP_011976741.1">
    <property type="nucleotide sequence ID" value="NZ_JACDUL010000002.1"/>
</dbReference>
<dbReference type="EMBL" id="JACDUL010000002">
    <property type="protein sequence ID" value="MBA2862114.1"/>
    <property type="molecule type" value="Genomic_DNA"/>
</dbReference>
<reference evidence="1 2" key="1">
    <citation type="submission" date="2020-07" db="EMBL/GenBank/DDBJ databases">
        <title>Genomic Encyclopedia of Type Strains, Phase IV (KMG-V): Genome sequencing to study the core and pangenomes of soil and plant-associated prokaryotes.</title>
        <authorList>
            <person name="Whitman W."/>
        </authorList>
    </citation>
    <scope>NUCLEOTIDE SEQUENCE [LARGE SCALE GENOMIC DNA]</scope>
    <source>
        <strain evidence="1 2">C8</strain>
    </source>
</reference>
<gene>
    <name evidence="1" type="ORF">HNP90_000993</name>
</gene>
<organism evidence="1 2">
    <name type="scientific">Methanococcus maripaludis</name>
    <name type="common">Methanococcus deltae</name>
    <dbReference type="NCBI Taxonomy" id="39152"/>
    <lineage>
        <taxon>Archaea</taxon>
        <taxon>Methanobacteriati</taxon>
        <taxon>Methanobacteriota</taxon>
        <taxon>Methanomada group</taxon>
        <taxon>Methanococci</taxon>
        <taxon>Methanococcales</taxon>
        <taxon>Methanococcaceae</taxon>
        <taxon>Methanococcus</taxon>
    </lineage>
</organism>
<dbReference type="GO" id="GO:0016740">
    <property type="term" value="F:transferase activity"/>
    <property type="evidence" value="ECO:0007669"/>
    <property type="project" value="UniProtKB-KW"/>
</dbReference>
<keyword evidence="1" id="KW-0808">Transferase</keyword>
<proteinExistence type="predicted"/>
<dbReference type="SUPFAM" id="SSF51161">
    <property type="entry name" value="Trimeric LpxA-like enzymes"/>
    <property type="match status" value="1"/>
</dbReference>
<evidence type="ECO:0000313" key="1">
    <source>
        <dbReference type="EMBL" id="MBA2862114.1"/>
    </source>
</evidence>
<dbReference type="PANTHER" id="PTHR43300">
    <property type="entry name" value="ACETYLTRANSFERASE"/>
    <property type="match status" value="1"/>
</dbReference>
<accession>A0A7J9PH53</accession>
<dbReference type="Proteomes" id="UP000533207">
    <property type="component" value="Unassembled WGS sequence"/>
</dbReference>
<name>A0A7J9PH53_METMI</name>
<protein>
    <submittedName>
        <fullName evidence="1">Serine acetyltransferase</fullName>
    </submittedName>
</protein>
<comment type="caution">
    <text evidence="1">The sequence shown here is derived from an EMBL/GenBank/DDBJ whole genome shotgun (WGS) entry which is preliminary data.</text>
</comment>
<dbReference type="PANTHER" id="PTHR43300:SF7">
    <property type="entry name" value="UDP-N-ACETYLBACILLOSAMINE N-ACETYLTRANSFERASE"/>
    <property type="match status" value="1"/>
</dbReference>
<evidence type="ECO:0000313" key="2">
    <source>
        <dbReference type="Proteomes" id="UP000533207"/>
    </source>
</evidence>
<dbReference type="InterPro" id="IPR050179">
    <property type="entry name" value="Trans_hexapeptide_repeat"/>
</dbReference>
<sequence>MKERLYAILTLNPNFYIKPIPKQGNSIFSRILHHMLTSIISILLSGEYPNTDAIKCRFGHHVGIVVSEAAEIGENTVIQQNTTIGRNLKTGNAPKIGNFCRVGSGGNIIGHTKIADNVTVGAGCNIAESKIGANTKIGMGCTIVHTKIGKNCKILSGAVLNGQEIPDNSIVKPVISNIMGPY</sequence>